<dbReference type="GO" id="GO:0043022">
    <property type="term" value="F:ribosome binding"/>
    <property type="evidence" value="ECO:0007669"/>
    <property type="project" value="TreeGrafter"/>
</dbReference>
<comment type="catalytic activity">
    <reaction evidence="6">
        <text>GTP + H2O = GDP + phosphate + H(+)</text>
        <dbReference type="Rhea" id="RHEA:19669"/>
        <dbReference type="ChEBI" id="CHEBI:15377"/>
        <dbReference type="ChEBI" id="CHEBI:15378"/>
        <dbReference type="ChEBI" id="CHEBI:37565"/>
        <dbReference type="ChEBI" id="CHEBI:43474"/>
        <dbReference type="ChEBI" id="CHEBI:58189"/>
        <dbReference type="EC" id="3.6.5.n1"/>
    </reaction>
</comment>
<dbReference type="InterPro" id="IPR027417">
    <property type="entry name" value="P-loop_NTPase"/>
</dbReference>
<dbReference type="Pfam" id="PF03144">
    <property type="entry name" value="GTP_EFTU_D2"/>
    <property type="match status" value="1"/>
</dbReference>
<dbReference type="Pfam" id="PF06421">
    <property type="entry name" value="LepA_C"/>
    <property type="match status" value="1"/>
</dbReference>
<evidence type="ECO:0000313" key="9">
    <source>
        <dbReference type="Proteomes" id="UP001438707"/>
    </source>
</evidence>
<evidence type="ECO:0000256" key="4">
    <source>
        <dbReference type="ARBA" id="ARBA00022917"/>
    </source>
</evidence>
<dbReference type="Gene3D" id="3.30.70.240">
    <property type="match status" value="1"/>
</dbReference>
<dbReference type="InterPro" id="IPR035654">
    <property type="entry name" value="LepA_IV"/>
</dbReference>
<dbReference type="EMBL" id="JALJOS010000034">
    <property type="protein sequence ID" value="KAK9822077.1"/>
    <property type="molecule type" value="Genomic_DNA"/>
</dbReference>
<dbReference type="InterPro" id="IPR000795">
    <property type="entry name" value="T_Tr_GTP-bd_dom"/>
</dbReference>
<dbReference type="Proteomes" id="UP001438707">
    <property type="component" value="Unassembled WGS sequence"/>
</dbReference>
<dbReference type="PANTHER" id="PTHR43512">
    <property type="entry name" value="TRANSLATION FACTOR GUF1-RELATED"/>
    <property type="match status" value="1"/>
</dbReference>
<dbReference type="CDD" id="cd03699">
    <property type="entry name" value="EF4_II"/>
    <property type="match status" value="1"/>
</dbReference>
<dbReference type="Gene3D" id="2.40.30.10">
    <property type="entry name" value="Translation factors"/>
    <property type="match status" value="1"/>
</dbReference>
<dbReference type="Pfam" id="PF00009">
    <property type="entry name" value="GTP_EFTU"/>
    <property type="match status" value="1"/>
</dbReference>
<dbReference type="InterPro" id="IPR038363">
    <property type="entry name" value="LepA_C_sf"/>
</dbReference>
<dbReference type="EC" id="3.6.5.n1" evidence="6"/>
<keyword evidence="6" id="KW-0150">Chloroplast</keyword>
<dbReference type="HAMAP" id="MF_03138">
    <property type="entry name" value="GUFP"/>
    <property type="match status" value="1"/>
</dbReference>
<feature type="binding site" evidence="6">
    <location>
        <begin position="168"/>
        <end position="172"/>
    </location>
    <ligand>
        <name>GTP</name>
        <dbReference type="ChEBI" id="CHEBI:37565"/>
    </ligand>
</feature>
<dbReference type="Gene3D" id="3.30.70.870">
    <property type="entry name" value="Elongation Factor G (Translational Gtpase), domain 3"/>
    <property type="match status" value="1"/>
</dbReference>
<evidence type="ECO:0000256" key="1">
    <source>
        <dbReference type="ARBA" id="ARBA00005454"/>
    </source>
</evidence>
<dbReference type="GO" id="GO:0009507">
    <property type="term" value="C:chloroplast"/>
    <property type="evidence" value="ECO:0007669"/>
    <property type="project" value="UniProtKB-SubCell"/>
</dbReference>
<evidence type="ECO:0000256" key="6">
    <source>
        <dbReference type="HAMAP-Rule" id="MF_03138"/>
    </source>
</evidence>
<accession>A0AAW1QLI5</accession>
<dbReference type="Gene3D" id="3.40.50.300">
    <property type="entry name" value="P-loop containing nucleotide triphosphate hydrolases"/>
    <property type="match status" value="1"/>
</dbReference>
<evidence type="ECO:0000256" key="3">
    <source>
        <dbReference type="ARBA" id="ARBA00022801"/>
    </source>
</evidence>
<dbReference type="SUPFAM" id="SSF50447">
    <property type="entry name" value="Translation proteins"/>
    <property type="match status" value="1"/>
</dbReference>
<comment type="function">
    <text evidence="6">Promotes chloroplast protein synthesis. May act as a fidelity factor of the translation reaction, by catalyzing a one-codon backward translocation of tRNAs on improperly translocated ribosomes.</text>
</comment>
<dbReference type="InterPro" id="IPR004161">
    <property type="entry name" value="EFTu-like_2"/>
</dbReference>
<keyword evidence="9" id="KW-1185">Reference proteome</keyword>
<dbReference type="InterPro" id="IPR000640">
    <property type="entry name" value="EFG_V-like"/>
</dbReference>
<name>A0AAW1QLI5_9CHLO</name>
<dbReference type="InterPro" id="IPR006297">
    <property type="entry name" value="EF-4"/>
</dbReference>
<dbReference type="InterPro" id="IPR013842">
    <property type="entry name" value="LepA_CTD"/>
</dbReference>
<dbReference type="FunFam" id="3.30.70.240:FF:000007">
    <property type="entry name" value="Translation factor GUF1, mitochondrial"/>
    <property type="match status" value="1"/>
</dbReference>
<dbReference type="HAMAP" id="MF_00071">
    <property type="entry name" value="LepA"/>
    <property type="match status" value="1"/>
</dbReference>
<feature type="binding site" evidence="6">
    <location>
        <begin position="222"/>
        <end position="225"/>
    </location>
    <ligand>
        <name>GTP</name>
        <dbReference type="ChEBI" id="CHEBI:37565"/>
    </ligand>
</feature>
<dbReference type="GO" id="GO:0003924">
    <property type="term" value="F:GTPase activity"/>
    <property type="evidence" value="ECO:0007669"/>
    <property type="project" value="UniProtKB-UniRule"/>
</dbReference>
<dbReference type="GO" id="GO:0005525">
    <property type="term" value="F:GTP binding"/>
    <property type="evidence" value="ECO:0007669"/>
    <property type="project" value="UniProtKB-UniRule"/>
</dbReference>
<dbReference type="InterPro" id="IPR035647">
    <property type="entry name" value="EFG_III/V"/>
</dbReference>
<dbReference type="CDD" id="cd01890">
    <property type="entry name" value="LepA"/>
    <property type="match status" value="1"/>
</dbReference>
<dbReference type="FunFam" id="3.30.70.870:FF:000004">
    <property type="entry name" value="Translation factor GUF1, mitochondrial"/>
    <property type="match status" value="1"/>
</dbReference>
<keyword evidence="4 6" id="KW-0648">Protein biosynthesis</keyword>
<dbReference type="CDD" id="cd16260">
    <property type="entry name" value="EF4_III"/>
    <property type="match status" value="1"/>
</dbReference>
<dbReference type="InterPro" id="IPR027518">
    <property type="entry name" value="GUFP"/>
</dbReference>
<dbReference type="PROSITE" id="PS51722">
    <property type="entry name" value="G_TR_2"/>
    <property type="match status" value="1"/>
</dbReference>
<keyword evidence="6" id="KW-0934">Plastid</keyword>
<dbReference type="GO" id="GO:0006412">
    <property type="term" value="P:translation"/>
    <property type="evidence" value="ECO:0007669"/>
    <property type="project" value="UniProtKB-KW"/>
</dbReference>
<dbReference type="Pfam" id="PF00679">
    <property type="entry name" value="EFG_C"/>
    <property type="match status" value="1"/>
</dbReference>
<comment type="similarity">
    <text evidence="1 6">Belongs to the TRAFAC class translation factor GTPase superfamily. Classic translation factor GTPase family. LepA subfamily.</text>
</comment>
<keyword evidence="5 6" id="KW-0342">GTP-binding</keyword>
<dbReference type="PROSITE" id="PS00301">
    <property type="entry name" value="G_TR_1"/>
    <property type="match status" value="1"/>
</dbReference>
<reference evidence="8 9" key="1">
    <citation type="journal article" date="2024" name="Nat. Commun.">
        <title>Phylogenomics reveals the evolutionary origins of lichenization in chlorophyte algae.</title>
        <authorList>
            <person name="Puginier C."/>
            <person name="Libourel C."/>
            <person name="Otte J."/>
            <person name="Skaloud P."/>
            <person name="Haon M."/>
            <person name="Grisel S."/>
            <person name="Petersen M."/>
            <person name="Berrin J.G."/>
            <person name="Delaux P.M."/>
            <person name="Dal Grande F."/>
            <person name="Keller J."/>
        </authorList>
    </citation>
    <scope>NUCLEOTIDE SEQUENCE [LARGE SCALE GENOMIC DNA]</scope>
    <source>
        <strain evidence="8 9">SAG 2145</strain>
    </source>
</reference>
<comment type="caution">
    <text evidence="8">The sequence shown here is derived from an EMBL/GenBank/DDBJ whole genome shotgun (WGS) entry which is preliminary data.</text>
</comment>
<dbReference type="InterPro" id="IPR005225">
    <property type="entry name" value="Small_GTP-bd"/>
</dbReference>
<dbReference type="NCBIfam" id="TIGR00231">
    <property type="entry name" value="small_GTP"/>
    <property type="match status" value="1"/>
</dbReference>
<dbReference type="NCBIfam" id="TIGR01393">
    <property type="entry name" value="lepA"/>
    <property type="match status" value="1"/>
</dbReference>
<gene>
    <name evidence="8" type="ORF">WJX74_005488</name>
</gene>
<dbReference type="SUPFAM" id="SSF52540">
    <property type="entry name" value="P-loop containing nucleoside triphosphate hydrolases"/>
    <property type="match status" value="1"/>
</dbReference>
<organism evidence="8 9">
    <name type="scientific">Apatococcus lobatus</name>
    <dbReference type="NCBI Taxonomy" id="904363"/>
    <lineage>
        <taxon>Eukaryota</taxon>
        <taxon>Viridiplantae</taxon>
        <taxon>Chlorophyta</taxon>
        <taxon>core chlorophytes</taxon>
        <taxon>Trebouxiophyceae</taxon>
        <taxon>Chlorellales</taxon>
        <taxon>Chlorellaceae</taxon>
        <taxon>Apatococcus</taxon>
    </lineage>
</organism>
<dbReference type="SUPFAM" id="SSF54980">
    <property type="entry name" value="EF-G C-terminal domain-like"/>
    <property type="match status" value="2"/>
</dbReference>
<keyword evidence="3 6" id="KW-0378">Hydrolase</keyword>
<feature type="binding site" evidence="6">
    <location>
        <begin position="102"/>
        <end position="109"/>
    </location>
    <ligand>
        <name>GTP</name>
        <dbReference type="ChEBI" id="CHEBI:37565"/>
    </ligand>
</feature>
<dbReference type="CDD" id="cd03709">
    <property type="entry name" value="lepA_C"/>
    <property type="match status" value="1"/>
</dbReference>
<sequence>MLQSLHLSHTHQFSRVLQGTARQARHPILHSSLFPWARALAGTALSSRTRQGCSSLRQGRFQRAAFRTAVAVAAPPRELVLPVEEKVKKVPPKYIRNFSIIAHIDHGKSTLADQLLIQTKTVMDREMQAQFLDGMDLERERGITIKLNQARMKYTANDGQVYALNLIDTPGHVDFNYEVSRSLAACEGCLLVVDAAQGVEAQTLANVYLAMENDLEIIPVLNKIDLPGAEPERVRREIEEVLGLDCSRAILASAKAGIGIEDILEAIVERIPPPADNIADHETRALIFDSAYDPYRGVIVYFRVTDGELNVGDRVMLMNTRKEHIIDELGVLAPKPVNVDRLFAGEVGWLSASIKAVADARVGDTITLKKNPASQALPGYTEAKPMVFCGMFPSDGDQFEDLREALGKLQLNDSALSFEPEVSSAMGFGFRCGFLGLLHMEIVQERLEREYDVDLIVTSPTVVYRCNLAKGETMVVQNPTLLPDAGVRESIEEPYCRMEIITPKDFVGPLMELSQARRGDFVDMQFLTEARTTLIYNLPLAEVVTDFFDELKSRSRGYASMEYHQIGYRKSDLVRLDIKINNETVDPLAQIVHRDAAFRVGKALTGRLREVIPRQQFKIPIQAAIGVKVVASENLSAMRKDVTAKCYGGDISRKKKLLKKQAAGKKRMKMFGKVEVPKEAFTSILKINSDAA</sequence>
<dbReference type="FunFam" id="3.40.50.300:FF:000078">
    <property type="entry name" value="Elongation factor 4"/>
    <property type="match status" value="1"/>
</dbReference>
<dbReference type="FunFam" id="3.30.70.2570:FF:000001">
    <property type="entry name" value="Translation factor GUF1, mitochondrial"/>
    <property type="match status" value="1"/>
</dbReference>
<feature type="domain" description="Tr-type G" evidence="7">
    <location>
        <begin position="93"/>
        <end position="275"/>
    </location>
</feature>
<protein>
    <recommendedName>
        <fullName evidence="6">Translation factor GUF1 homolog, chloroplastic</fullName>
        <ecNumber evidence="6">3.6.5.n1</ecNumber>
    </recommendedName>
    <alternativeName>
        <fullName evidence="6">Elongation factor 4 homolog</fullName>
        <shortName evidence="6">EF-4</shortName>
    </alternativeName>
    <alternativeName>
        <fullName evidence="6">GTPase GUF1 homolog</fullName>
    </alternativeName>
    <alternativeName>
        <fullName evidence="6">Ribosomal back-translocase</fullName>
    </alternativeName>
</protein>
<dbReference type="InterPro" id="IPR009000">
    <property type="entry name" value="Transl_B-barrel_sf"/>
</dbReference>
<dbReference type="InterPro" id="IPR031157">
    <property type="entry name" value="G_TR_CS"/>
</dbReference>
<evidence type="ECO:0000313" key="8">
    <source>
        <dbReference type="EMBL" id="KAK9822077.1"/>
    </source>
</evidence>
<proteinExistence type="inferred from homology"/>
<dbReference type="Gene3D" id="3.30.70.2570">
    <property type="entry name" value="Elongation factor 4, C-terminal domain"/>
    <property type="match status" value="1"/>
</dbReference>
<comment type="subcellular location">
    <subcellularLocation>
        <location evidence="6">Plastid</location>
        <location evidence="6">Chloroplast</location>
    </subcellularLocation>
</comment>
<evidence type="ECO:0000256" key="5">
    <source>
        <dbReference type="ARBA" id="ARBA00023134"/>
    </source>
</evidence>
<dbReference type="PANTHER" id="PTHR43512:SF4">
    <property type="entry name" value="TRANSLATION FACTOR GUF1 HOMOLOG, CHLOROPLASTIC"/>
    <property type="match status" value="1"/>
</dbReference>
<dbReference type="FunFam" id="2.40.30.10:FF:000015">
    <property type="entry name" value="Translation factor GUF1, mitochondrial"/>
    <property type="match status" value="1"/>
</dbReference>
<dbReference type="GO" id="GO:0045727">
    <property type="term" value="P:positive regulation of translation"/>
    <property type="evidence" value="ECO:0007669"/>
    <property type="project" value="UniProtKB-UniRule"/>
</dbReference>
<keyword evidence="2 6" id="KW-0547">Nucleotide-binding</keyword>
<evidence type="ECO:0000256" key="2">
    <source>
        <dbReference type="ARBA" id="ARBA00022741"/>
    </source>
</evidence>
<dbReference type="PRINTS" id="PR00315">
    <property type="entry name" value="ELONGATNFCT"/>
</dbReference>
<dbReference type="AlphaFoldDB" id="A0AAW1QLI5"/>
<evidence type="ECO:0000259" key="7">
    <source>
        <dbReference type="PROSITE" id="PS51722"/>
    </source>
</evidence>